<dbReference type="InterPro" id="IPR000330">
    <property type="entry name" value="SNF2_N"/>
</dbReference>
<feature type="compositionally biased region" description="Acidic residues" evidence="9">
    <location>
        <begin position="1973"/>
        <end position="1995"/>
    </location>
</feature>
<evidence type="ECO:0000256" key="3">
    <source>
        <dbReference type="ARBA" id="ARBA00022723"/>
    </source>
</evidence>
<accession>A0ABR0TQP7</accession>
<dbReference type="PANTHER" id="PTHR45626">
    <property type="entry name" value="TRANSCRIPTION TERMINATION FACTOR 2-RELATED"/>
    <property type="match status" value="1"/>
</dbReference>
<dbReference type="Gene3D" id="3.40.50.300">
    <property type="entry name" value="P-loop containing nucleotide triphosphate hydrolases"/>
    <property type="match status" value="1"/>
</dbReference>
<dbReference type="InterPro" id="IPR050628">
    <property type="entry name" value="SNF2_RAD54_helicase_TF"/>
</dbReference>
<keyword evidence="3" id="KW-0479">Metal-binding</keyword>
<evidence type="ECO:0000256" key="2">
    <source>
        <dbReference type="ARBA" id="ARBA00022679"/>
    </source>
</evidence>
<feature type="region of interest" description="Disordered" evidence="9">
    <location>
        <begin position="101"/>
        <end position="258"/>
    </location>
</feature>
<keyword evidence="1" id="KW-0489">Methyltransferase</keyword>
<keyword evidence="5" id="KW-0863">Zinc-finger</keyword>
<gene>
    <name evidence="11" type="ORF">QM012_005781</name>
</gene>
<dbReference type="InterPro" id="IPR027417">
    <property type="entry name" value="P-loop_NTPase"/>
</dbReference>
<dbReference type="Pfam" id="PF00176">
    <property type="entry name" value="SNF2-rel_dom"/>
    <property type="match status" value="1"/>
</dbReference>
<keyword evidence="4" id="KW-0547">Nucleotide-binding</keyword>
<dbReference type="InterPro" id="IPR001525">
    <property type="entry name" value="C5_MeTfrase"/>
</dbReference>
<dbReference type="SUPFAM" id="SSF52540">
    <property type="entry name" value="P-loop containing nucleoside triphosphate hydrolases"/>
    <property type="match status" value="2"/>
</dbReference>
<feature type="region of interest" description="Disordered" evidence="9">
    <location>
        <begin position="1"/>
        <end position="76"/>
    </location>
</feature>
<protein>
    <recommendedName>
        <fullName evidence="10">Helicase C-terminal domain-containing protein</fullName>
    </recommendedName>
</protein>
<reference evidence="11 12" key="1">
    <citation type="submission" date="2023-11" db="EMBL/GenBank/DDBJ databases">
        <title>Draft genome sequence and annotation of the polyextremotolerant black yeast-like fungus Aureobasidium pullulans NRRL 62042.</title>
        <authorList>
            <person name="Dielentheis-Frenken M.R.E."/>
            <person name="Wibberg D."/>
            <person name="Blank L.M."/>
            <person name="Tiso T."/>
        </authorList>
    </citation>
    <scope>NUCLEOTIDE SEQUENCE [LARGE SCALE GENOMIC DNA]</scope>
    <source>
        <strain evidence="11 12">NRRL 62042</strain>
    </source>
</reference>
<feature type="domain" description="Helicase C-terminal" evidence="10">
    <location>
        <begin position="2129"/>
        <end position="2324"/>
    </location>
</feature>
<proteinExistence type="predicted"/>
<evidence type="ECO:0000256" key="5">
    <source>
        <dbReference type="ARBA" id="ARBA00022771"/>
    </source>
</evidence>
<dbReference type="Gene3D" id="3.40.50.10810">
    <property type="entry name" value="Tandem AAA-ATPase domain"/>
    <property type="match status" value="1"/>
</dbReference>
<dbReference type="InterPro" id="IPR017907">
    <property type="entry name" value="Znf_RING_CS"/>
</dbReference>
<dbReference type="InterPro" id="IPR029063">
    <property type="entry name" value="SAM-dependent_MTases_sf"/>
</dbReference>
<keyword evidence="12" id="KW-1185">Reference proteome</keyword>
<evidence type="ECO:0000259" key="10">
    <source>
        <dbReference type="PROSITE" id="PS51194"/>
    </source>
</evidence>
<keyword evidence="8" id="KW-0067">ATP-binding</keyword>
<feature type="region of interest" description="Disordered" evidence="9">
    <location>
        <begin position="1965"/>
        <end position="2011"/>
    </location>
</feature>
<evidence type="ECO:0000313" key="11">
    <source>
        <dbReference type="EMBL" id="KAK6006773.1"/>
    </source>
</evidence>
<feature type="region of interest" description="Disordered" evidence="9">
    <location>
        <begin position="912"/>
        <end position="939"/>
    </location>
</feature>
<feature type="compositionally biased region" description="Basic and acidic residues" evidence="9">
    <location>
        <begin position="234"/>
        <end position="247"/>
    </location>
</feature>
<evidence type="ECO:0000256" key="6">
    <source>
        <dbReference type="ARBA" id="ARBA00022801"/>
    </source>
</evidence>
<dbReference type="PROSITE" id="PS51194">
    <property type="entry name" value="HELICASE_CTER"/>
    <property type="match status" value="1"/>
</dbReference>
<dbReference type="SUPFAM" id="SSF53335">
    <property type="entry name" value="S-adenosyl-L-methionine-dependent methyltransferases"/>
    <property type="match status" value="1"/>
</dbReference>
<dbReference type="PROSITE" id="PS00518">
    <property type="entry name" value="ZF_RING_1"/>
    <property type="match status" value="1"/>
</dbReference>
<organism evidence="11 12">
    <name type="scientific">Aureobasidium pullulans</name>
    <name type="common">Black yeast</name>
    <name type="synonym">Pullularia pullulans</name>
    <dbReference type="NCBI Taxonomy" id="5580"/>
    <lineage>
        <taxon>Eukaryota</taxon>
        <taxon>Fungi</taxon>
        <taxon>Dikarya</taxon>
        <taxon>Ascomycota</taxon>
        <taxon>Pezizomycotina</taxon>
        <taxon>Dothideomycetes</taxon>
        <taxon>Dothideomycetidae</taxon>
        <taxon>Dothideales</taxon>
        <taxon>Saccotheciaceae</taxon>
        <taxon>Aureobasidium</taxon>
    </lineage>
</organism>
<keyword evidence="6" id="KW-0378">Hydrolase</keyword>
<dbReference type="EMBL" id="JASGXD010000003">
    <property type="protein sequence ID" value="KAK6006773.1"/>
    <property type="molecule type" value="Genomic_DNA"/>
</dbReference>
<keyword evidence="2" id="KW-0808">Transferase</keyword>
<evidence type="ECO:0000256" key="7">
    <source>
        <dbReference type="ARBA" id="ARBA00022833"/>
    </source>
</evidence>
<dbReference type="PANTHER" id="PTHR45626:SF26">
    <property type="entry name" value="FAMILY HELICASE, PUTATIVE (AFU_ORTHOLOGUE AFUA_2G09120)-RELATED"/>
    <property type="match status" value="1"/>
</dbReference>
<sequence>MVSRRHTFHVQSAHSSDSELEEHISVGANAPREQQSKKGERQEVSASNTKGHHNKFTSAAAATVLRPKREETTTHHRILSHVEIIVPAHKHQEPLNQFVKHQSPPATAEAQSLIPSPIMANKRKNPDAAYAARPRKKKTPPSPKPKSFVPPEEPPLARRRPTRSTRQPKYSDYTAYVDIEDSDEEVEHKSEGTSATEEDSYTDPEDKQSTSATMSSDQSLSSDENASEFESVDEPMRKRAKANDGRPRKPAKSIPEPILESVTPLAAVEVADPSKQQTKSRLKKTKVNMRNLNKGLKKDVNRKLPPLFEISAIFDDMVEKGLRTLQRETITNNDAQKYSLEDVCKHIGSRPLKVATMCSGTESPLLAWDMISDCIQKRGGGLQLSYEHVFSAEIVPFKQAYIERNFRPPIIFRDITEITSGTGGQATTAYGAKVDIPGDVDMVIAGTACVDFSNLNNNKKTLEERGESGDTFAAVLAYAKKYRPTILVLENVFGAPWDKMLAEYEEHGYVSAGVLVDSKNYYLPQTRQRGYMVCVDKNKLEACNIDPAAFKESFYQRMADFRRPVSSPFSSFILPNDDPLVTRASQSMARQSLLDSSLREVDWAKCEIRHINYRRDHELGISRPLTNWQESGTLVLPENCNRLWFGKQVERVWDFVDMSQLRKANNILGKQNRKTGITPDPLRGYDAQYKTRIWDVSQNIDRFTDGAPFGIAPCLTPSGNFYITDRGGPLTFTESLMLQGLPLEKISFTTETERNIQDLAGNAMSTTVVGSTIASVLIAGFKTLPQASDHQTETKETGFQSVITSIKELTVDRASQATSERISLYELQADASKSAAMCVCEGQISLSEAPIQNCTECGHTSCLTCGVKPSHHYGEPCQPERDRPEDFIQKWRSRLPMVLDFKSTDGLMAVISPPLPEPRLKSTKAKGKVQKKNTKEEPNNKYTSAVRNALSNPLTFKAFRRTSSWTIIYESSFARLELVLGTQTCEWKLYAKPGDELSGEDEIRKFFGEPVGVAQVTEDAFFGLKWRWRLLQGPNDASSQLVITGQGEKVPSWGARLGLSRLADESIWSELNIQPSNGYILPSGIQGTYKLLRDCGTACESLYKRIESTDSFSMFLFLDPTRIGMPRDDRFVFARDHSRLQYDQVREITATVDAAWRPETQTDTPSCIKVALNGRWIDKSSCSLEAMSVNSKLRLKHPSPLDTHCRATKALVSLKFDLPFSTSHQHYQGEHRIEPDDKAFFAAFGWALEPLRQNLEVSGAHNSLANTDCSSCAPPVPEVQFRVVAKPTTSEFHPYEDPKTAMEYEVAIKSRPQPFILESHVQDDSAILNIGLNTTTLCHRAAGKLKTLVRSVDNVSWKLDTTWVDEAAAKFPSFTLRNNSDNVPFDAPKEILNGIKLFDIQKRSLTWMKEQEDGNGRSFVVKEIEEALLTHIGWRLECTASTEVQIKGGILADHAGYGKTVTSLALVQSEFEAKSRDSILKDMRIKRPAAQPQLIHLAATLIICPTVLVDQWRGEVERLVSMEHKSELIVIKNIKELAKHERQQFEKAKIIILGKKVFELNSDYLKQLAMFTAMPEYTGKSSRALQLYLRDATFRIPEHLRILTGPQGATELKKHLTKLYEETLNDPKYSQYVKESKRLRGKAYANSKKNKSAASPLATETVDEARKYKSDDKYMLLEMFQFNRLVVDEFSYTESHELMMYCNINASKRWALSATPRLKDTYDVSRMARFLGLNLPIGASAPGLLSSANLSSLRRELTNLEQFETFREMPSRTTQKGIHSLAQNFLDTFLRQNVMRHDQFPYEDKLVPITLYADNRLVYTDLSQKFNSQDMRIRKGRNKASGLSIMPKVTTAEEALLCTAAVYDPSEQLPQGTPQNDNHSGLEVLVKRCENECNTTGKSLREKLKVCIRCSGKSRLFWKWVDDVGATNAFGDRAAAEEIIKMVKELPAEIAAEIAAKKTKAKSTGKRKLAEALTEDPVDDNGEVVDPDTGDESENPDQPQTALEEDSKEQGTAIGGLKDKISKAVSDAKAYASSIRALRFVNNAVKHESRHQLACDGCERNDSIDGSCTLQVSANCGHTLCSDCIELSKNLLGICPTNGCKKDVKSYHLLDLSKLGRSVASRYGSKADGLVNLLTKIAAQEQQVILFVQFAHQIEDMIEILAAADITYHDPRDIKDDPFGAFTGIYGTKKVEKPKKNWKGKKHNEDHKKVQVQHEKLPTVLILNSNDESAAGANLTCANHVIFFSPLLKRTQYEYEAQMAQAIGRVRRPNQVNTVHVYRFVTLDTIDVDILEHREHRTSVMPEYQQSDRKKRTPGTDFETKLVQKLVKPEKTQLIRDRNGEYKLVPRQMLLAAGSEGVFEGNNRILGYEKFNSLIKFSSGFIQDD</sequence>
<dbReference type="InterPro" id="IPR014001">
    <property type="entry name" value="Helicase_ATP-bd"/>
</dbReference>
<feature type="compositionally biased region" description="Basic residues" evidence="9">
    <location>
        <begin position="921"/>
        <end position="932"/>
    </location>
</feature>
<keyword evidence="7" id="KW-0862">Zinc</keyword>
<dbReference type="Gene3D" id="3.40.50.150">
    <property type="entry name" value="Vaccinia Virus protein VP39"/>
    <property type="match status" value="1"/>
</dbReference>
<dbReference type="InterPro" id="IPR001650">
    <property type="entry name" value="Helicase_C-like"/>
</dbReference>
<dbReference type="InterPro" id="IPR038718">
    <property type="entry name" value="SNF2-like_sf"/>
</dbReference>
<dbReference type="SMART" id="SM00487">
    <property type="entry name" value="DEXDc"/>
    <property type="match status" value="1"/>
</dbReference>
<evidence type="ECO:0000256" key="1">
    <source>
        <dbReference type="ARBA" id="ARBA00022603"/>
    </source>
</evidence>
<evidence type="ECO:0000313" key="12">
    <source>
        <dbReference type="Proteomes" id="UP001341245"/>
    </source>
</evidence>
<comment type="caution">
    <text evidence="11">The sequence shown here is derived from an EMBL/GenBank/DDBJ whole genome shotgun (WGS) entry which is preliminary data.</text>
</comment>
<dbReference type="Proteomes" id="UP001341245">
    <property type="component" value="Unassembled WGS sequence"/>
</dbReference>
<feature type="compositionally biased region" description="Polar residues" evidence="9">
    <location>
        <begin position="209"/>
        <end position="224"/>
    </location>
</feature>
<dbReference type="Pfam" id="PF00145">
    <property type="entry name" value="DNA_methylase"/>
    <property type="match status" value="1"/>
</dbReference>
<evidence type="ECO:0000256" key="8">
    <source>
        <dbReference type="ARBA" id="ARBA00022840"/>
    </source>
</evidence>
<evidence type="ECO:0000256" key="4">
    <source>
        <dbReference type="ARBA" id="ARBA00022741"/>
    </source>
</evidence>
<name>A0ABR0TQP7_AURPU</name>
<feature type="compositionally biased region" description="Basic and acidic residues" evidence="9">
    <location>
        <begin position="34"/>
        <end position="43"/>
    </location>
</feature>
<dbReference type="CDD" id="cd20335">
    <property type="entry name" value="BRcat_RBR"/>
    <property type="match status" value="1"/>
</dbReference>
<evidence type="ECO:0000256" key="9">
    <source>
        <dbReference type="SAM" id="MobiDB-lite"/>
    </source>
</evidence>